<accession>A0A1H3KAF0</accession>
<evidence type="ECO:0000256" key="1">
    <source>
        <dbReference type="SAM" id="Phobius"/>
    </source>
</evidence>
<keyword evidence="1" id="KW-0472">Membrane</keyword>
<reference evidence="2 3" key="1">
    <citation type="submission" date="2016-10" db="EMBL/GenBank/DDBJ databases">
        <authorList>
            <person name="de Groot N.N."/>
        </authorList>
    </citation>
    <scope>NUCLEOTIDE SEQUENCE [LARGE SCALE GENOMIC DNA]</scope>
    <source>
        <strain evidence="2 3">DSM 14045</strain>
    </source>
</reference>
<evidence type="ECO:0000313" key="2">
    <source>
        <dbReference type="EMBL" id="SDY48588.1"/>
    </source>
</evidence>
<dbReference type="AlphaFoldDB" id="A0A1H3KAF0"/>
<feature type="transmembrane region" description="Helical" evidence="1">
    <location>
        <begin position="22"/>
        <end position="43"/>
    </location>
</feature>
<evidence type="ECO:0000313" key="3">
    <source>
        <dbReference type="Proteomes" id="UP000183918"/>
    </source>
</evidence>
<proteinExistence type="predicted"/>
<keyword evidence="3" id="KW-1185">Reference proteome</keyword>
<keyword evidence="1" id="KW-1133">Transmembrane helix</keyword>
<dbReference type="RefSeq" id="WP_074717974.1">
    <property type="nucleotide sequence ID" value="NZ_FNPG01000019.1"/>
</dbReference>
<sequence length="233" mass="26595">MGKFHKKDYLKSKKYILKSSKVWYYIVGVTILIVASLVSNNFYGGERRKLDYNIIQMKCRLDYLQGGLDSKSAVKSKVDVLQGKQVYLFNGKDLLNSYESDTSELELSKQKTNSKEIKEISSGRKEILETKSSQDILSDVRIVAELILIENEVGVTIDEIKINCPRVIYYNDSKEISKLYKEVNISVNADRASLVDFIKKLREQTSSARVVEVDAETDFGDDAIDAVIKLEYY</sequence>
<gene>
    <name evidence="2" type="ORF">SAMN02910414_01662</name>
</gene>
<dbReference type="EMBL" id="FNPG01000019">
    <property type="protein sequence ID" value="SDY48588.1"/>
    <property type="molecule type" value="Genomic_DNA"/>
</dbReference>
<organism evidence="2 3">
    <name type="scientific">Lachnobacterium bovis DSM 14045</name>
    <dbReference type="NCBI Taxonomy" id="1122142"/>
    <lineage>
        <taxon>Bacteria</taxon>
        <taxon>Bacillati</taxon>
        <taxon>Bacillota</taxon>
        <taxon>Clostridia</taxon>
        <taxon>Lachnospirales</taxon>
        <taxon>Lachnospiraceae</taxon>
        <taxon>Lachnobacterium</taxon>
    </lineage>
</organism>
<keyword evidence="1" id="KW-0812">Transmembrane</keyword>
<dbReference type="Proteomes" id="UP000183918">
    <property type="component" value="Unassembled WGS sequence"/>
</dbReference>
<dbReference type="STRING" id="1122142.SAMN02910414_01662"/>
<protein>
    <submittedName>
        <fullName evidence="2">Uncharacterized protein</fullName>
    </submittedName>
</protein>
<name>A0A1H3KAF0_9FIRM</name>
<dbReference type="OrthoDB" id="9978754at2"/>